<evidence type="ECO:0000256" key="3">
    <source>
        <dbReference type="ARBA" id="ARBA00023295"/>
    </source>
</evidence>
<dbReference type="InterPro" id="IPR018053">
    <property type="entry name" value="Glyco_hydro_32_AS"/>
</dbReference>
<feature type="signal peptide" evidence="6">
    <location>
        <begin position="1"/>
        <end position="18"/>
    </location>
</feature>
<name>A0A1H3YR39_XYLRU</name>
<evidence type="ECO:0000256" key="6">
    <source>
        <dbReference type="SAM" id="SignalP"/>
    </source>
</evidence>
<accession>A0A1H3YR39</accession>
<dbReference type="PROSITE" id="PS00609">
    <property type="entry name" value="GLYCOSYL_HYDROL_F32"/>
    <property type="match status" value="1"/>
</dbReference>
<dbReference type="Proteomes" id="UP000182257">
    <property type="component" value="Unassembled WGS sequence"/>
</dbReference>
<dbReference type="PANTHER" id="PTHR42800:SF1">
    <property type="entry name" value="EXOINULINASE INUD (AFU_ORTHOLOGUE AFUA_5G00480)"/>
    <property type="match status" value="1"/>
</dbReference>
<dbReference type="GO" id="GO:0005737">
    <property type="term" value="C:cytoplasm"/>
    <property type="evidence" value="ECO:0007669"/>
    <property type="project" value="TreeGrafter"/>
</dbReference>
<sequence>MKKFWNFFSAMMVTAGMAVTISGCSGDDPQKEQPAPEPPTPVDPVPPPAPTPDSYTELFRPQVHFTPAKNWMNDPNGMVYADGTYHLFYQYNPQSNDWGNMSWGHATSTDLIHWTEQAVALRHDELGDIFSGSAVIDKDNTAGFGANAMVAIYTSASSVQQQSIAYSIDGGNSFTRFTGNPVIKNNDDNLRDPKVFWHEGSKQWVMALAKGWLRGVEFYGSTNLKNWNHLSTFVVDLPGRPSLQWECPDLIQMGNKWVLLVSVNPGGPVLGSGTMYFVGDFDGKEFKADALDYPLWLDYGMDNYAGVTWSNTGNRKIMIGWMNNWQYAGSVPCSPWRSAMTLPRELKLAEYAGKPLLCSPVVSEIDKIAGQWQEVNTEALPLDANKSAYQLCINVSLEQNTTITLGNSNNEKYVIDVNASSRTIAVHRNASTGKTNFNGSFSIPSMQAPLNTDGSTVVLDIFVDQSSVEITTQDGTMSMTNLVFPQSIYDRVSFAGTSPTAQVRSLSRIWN</sequence>
<dbReference type="GO" id="GO:0004575">
    <property type="term" value="F:sucrose alpha-glucosidase activity"/>
    <property type="evidence" value="ECO:0007669"/>
    <property type="project" value="TreeGrafter"/>
</dbReference>
<gene>
    <name evidence="9" type="ORF">SAMN05216462_0769</name>
</gene>
<keyword evidence="3 4" id="KW-0326">Glycosidase</keyword>
<evidence type="ECO:0000256" key="2">
    <source>
        <dbReference type="ARBA" id="ARBA00022801"/>
    </source>
</evidence>
<dbReference type="InterPro" id="IPR001362">
    <property type="entry name" value="Glyco_hydro_32"/>
</dbReference>
<evidence type="ECO:0000313" key="10">
    <source>
        <dbReference type="Proteomes" id="UP000182257"/>
    </source>
</evidence>
<feature type="chain" id="PRO_5010179762" evidence="6">
    <location>
        <begin position="19"/>
        <end position="511"/>
    </location>
</feature>
<evidence type="ECO:0000313" key="9">
    <source>
        <dbReference type="EMBL" id="SEA14029.1"/>
    </source>
</evidence>
<dbReference type="InterPro" id="IPR013189">
    <property type="entry name" value="Glyco_hydro_32_C"/>
</dbReference>
<dbReference type="Gene3D" id="2.60.120.560">
    <property type="entry name" value="Exo-inulinase, domain 1"/>
    <property type="match status" value="1"/>
</dbReference>
<protein>
    <submittedName>
        <fullName evidence="9">Fructan beta-fructosidase</fullName>
    </submittedName>
</protein>
<dbReference type="RefSeq" id="WP_074760294.1">
    <property type="nucleotide sequence ID" value="NZ_FNRF01000001.1"/>
</dbReference>
<dbReference type="InterPro" id="IPR013148">
    <property type="entry name" value="Glyco_hydro_32_N"/>
</dbReference>
<evidence type="ECO:0000256" key="5">
    <source>
        <dbReference type="SAM" id="MobiDB-lite"/>
    </source>
</evidence>
<dbReference type="PROSITE" id="PS51257">
    <property type="entry name" value="PROKAR_LIPOPROTEIN"/>
    <property type="match status" value="1"/>
</dbReference>
<keyword evidence="2 4" id="KW-0378">Hydrolase</keyword>
<feature type="compositionally biased region" description="Pro residues" evidence="5">
    <location>
        <begin position="35"/>
        <end position="51"/>
    </location>
</feature>
<dbReference type="InterPro" id="IPR013320">
    <property type="entry name" value="ConA-like_dom_sf"/>
</dbReference>
<evidence type="ECO:0000259" key="7">
    <source>
        <dbReference type="Pfam" id="PF00251"/>
    </source>
</evidence>
<feature type="domain" description="Glycosyl hydrolase family 32 C-terminal" evidence="8">
    <location>
        <begin position="380"/>
        <end position="503"/>
    </location>
</feature>
<dbReference type="Pfam" id="PF08244">
    <property type="entry name" value="Glyco_hydro_32C"/>
    <property type="match status" value="1"/>
</dbReference>
<evidence type="ECO:0000256" key="4">
    <source>
        <dbReference type="RuleBase" id="RU362110"/>
    </source>
</evidence>
<dbReference type="SUPFAM" id="SSF75005">
    <property type="entry name" value="Arabinanase/levansucrase/invertase"/>
    <property type="match status" value="1"/>
</dbReference>
<dbReference type="EMBL" id="FNRF01000001">
    <property type="protein sequence ID" value="SEA14029.1"/>
    <property type="molecule type" value="Genomic_DNA"/>
</dbReference>
<evidence type="ECO:0000259" key="8">
    <source>
        <dbReference type="Pfam" id="PF08244"/>
    </source>
</evidence>
<dbReference type="AlphaFoldDB" id="A0A1H3YR39"/>
<dbReference type="GO" id="GO:0005987">
    <property type="term" value="P:sucrose catabolic process"/>
    <property type="evidence" value="ECO:0007669"/>
    <property type="project" value="TreeGrafter"/>
</dbReference>
<dbReference type="InterPro" id="IPR023296">
    <property type="entry name" value="Glyco_hydro_beta-prop_sf"/>
</dbReference>
<evidence type="ECO:0000256" key="1">
    <source>
        <dbReference type="ARBA" id="ARBA00009902"/>
    </source>
</evidence>
<dbReference type="CDD" id="cd18622">
    <property type="entry name" value="GH32_Inu-like"/>
    <property type="match status" value="1"/>
</dbReference>
<dbReference type="SUPFAM" id="SSF49899">
    <property type="entry name" value="Concanavalin A-like lectins/glucanases"/>
    <property type="match status" value="1"/>
</dbReference>
<organism evidence="9 10">
    <name type="scientific">Xylanibacter ruminicola</name>
    <name type="common">Prevotella ruminicola</name>
    <dbReference type="NCBI Taxonomy" id="839"/>
    <lineage>
        <taxon>Bacteria</taxon>
        <taxon>Pseudomonadati</taxon>
        <taxon>Bacteroidota</taxon>
        <taxon>Bacteroidia</taxon>
        <taxon>Bacteroidales</taxon>
        <taxon>Prevotellaceae</taxon>
        <taxon>Xylanibacter</taxon>
    </lineage>
</organism>
<feature type="region of interest" description="Disordered" evidence="5">
    <location>
        <begin position="23"/>
        <end position="54"/>
    </location>
</feature>
<dbReference type="SMART" id="SM00640">
    <property type="entry name" value="Glyco_32"/>
    <property type="match status" value="1"/>
</dbReference>
<keyword evidence="6" id="KW-0732">Signal</keyword>
<comment type="similarity">
    <text evidence="1 4">Belongs to the glycosyl hydrolase 32 family.</text>
</comment>
<feature type="domain" description="Glycosyl hydrolase family 32 N-terminal" evidence="7">
    <location>
        <begin position="64"/>
        <end position="358"/>
    </location>
</feature>
<dbReference type="PANTHER" id="PTHR42800">
    <property type="entry name" value="EXOINULINASE INUD (AFU_ORTHOLOGUE AFUA_5G00480)"/>
    <property type="match status" value="1"/>
</dbReference>
<dbReference type="Pfam" id="PF00251">
    <property type="entry name" value="Glyco_hydro_32N"/>
    <property type="match status" value="1"/>
</dbReference>
<reference evidence="9 10" key="1">
    <citation type="submission" date="2016-10" db="EMBL/GenBank/DDBJ databases">
        <authorList>
            <person name="de Groot N.N."/>
        </authorList>
    </citation>
    <scope>NUCLEOTIDE SEQUENCE [LARGE SCALE GENOMIC DNA]</scope>
    <source>
        <strain evidence="9 10">D31d</strain>
    </source>
</reference>
<dbReference type="Gene3D" id="2.115.10.20">
    <property type="entry name" value="Glycosyl hydrolase domain, family 43"/>
    <property type="match status" value="1"/>
</dbReference>
<proteinExistence type="inferred from homology"/>